<name>A0A1H0EUM6_9FIRM</name>
<dbReference type="InterPro" id="IPR000943">
    <property type="entry name" value="RNA_pol_sigma70"/>
</dbReference>
<keyword evidence="4" id="KW-0804">Transcription</keyword>
<dbReference type="AlphaFoldDB" id="A0A1H0EUM6"/>
<dbReference type="EMBL" id="FNID01000036">
    <property type="protein sequence ID" value="SDN85996.1"/>
    <property type="molecule type" value="Genomic_DNA"/>
</dbReference>
<dbReference type="Pfam" id="PF04545">
    <property type="entry name" value="Sigma70_r4"/>
    <property type="match status" value="1"/>
</dbReference>
<evidence type="ECO:0000259" key="6">
    <source>
        <dbReference type="Pfam" id="PF04542"/>
    </source>
</evidence>
<dbReference type="Gene3D" id="1.20.120.1810">
    <property type="match status" value="1"/>
</dbReference>
<keyword evidence="3" id="KW-0238">DNA-binding</keyword>
<proteinExistence type="predicted"/>
<dbReference type="SUPFAM" id="SSF88659">
    <property type="entry name" value="Sigma3 and sigma4 domains of RNA polymerase sigma factors"/>
    <property type="match status" value="2"/>
</dbReference>
<dbReference type="PANTHER" id="PTHR30603:SF17">
    <property type="entry name" value="RNA POLYMERASE SIGMA-G FACTOR"/>
    <property type="match status" value="1"/>
</dbReference>
<feature type="domain" description="RNA polymerase sigma-70 region 4" evidence="7">
    <location>
        <begin position="172"/>
        <end position="218"/>
    </location>
</feature>
<feature type="domain" description="RNA polymerase sigma-70 region 3" evidence="5">
    <location>
        <begin position="90"/>
        <end position="140"/>
    </location>
</feature>
<dbReference type="GO" id="GO:0006352">
    <property type="term" value="P:DNA-templated transcription initiation"/>
    <property type="evidence" value="ECO:0007669"/>
    <property type="project" value="InterPro"/>
</dbReference>
<dbReference type="InterPro" id="IPR013325">
    <property type="entry name" value="RNA_pol_sigma_r2"/>
</dbReference>
<reference evidence="8 9" key="1">
    <citation type="submission" date="2016-10" db="EMBL/GenBank/DDBJ databases">
        <authorList>
            <person name="de Groot N.N."/>
        </authorList>
    </citation>
    <scope>NUCLEOTIDE SEQUENCE [LARGE SCALE GENOMIC DNA]</scope>
    <source>
        <strain evidence="8 9">CGMCC 1.5012</strain>
    </source>
</reference>
<dbReference type="InterPro" id="IPR013324">
    <property type="entry name" value="RNA_pol_sigma_r3/r4-like"/>
</dbReference>
<dbReference type="PRINTS" id="PR00046">
    <property type="entry name" value="SIGMA70FCT"/>
</dbReference>
<evidence type="ECO:0000256" key="4">
    <source>
        <dbReference type="ARBA" id="ARBA00023163"/>
    </source>
</evidence>
<organism evidence="8 9">
    <name type="scientific">Acetanaerobacterium elongatum</name>
    <dbReference type="NCBI Taxonomy" id="258515"/>
    <lineage>
        <taxon>Bacteria</taxon>
        <taxon>Bacillati</taxon>
        <taxon>Bacillota</taxon>
        <taxon>Clostridia</taxon>
        <taxon>Eubacteriales</taxon>
        <taxon>Oscillospiraceae</taxon>
        <taxon>Acetanaerobacterium</taxon>
    </lineage>
</organism>
<dbReference type="InterPro" id="IPR036388">
    <property type="entry name" value="WH-like_DNA-bd_sf"/>
</dbReference>
<dbReference type="GO" id="GO:0003677">
    <property type="term" value="F:DNA binding"/>
    <property type="evidence" value="ECO:0007669"/>
    <property type="project" value="UniProtKB-KW"/>
</dbReference>
<evidence type="ECO:0000313" key="8">
    <source>
        <dbReference type="EMBL" id="SDN85996.1"/>
    </source>
</evidence>
<dbReference type="CDD" id="cd06171">
    <property type="entry name" value="Sigma70_r4"/>
    <property type="match status" value="1"/>
</dbReference>
<sequence length="223" mass="24762">MTEALLQKRDEVVENNLGLVHSCAHRFKGRGIEYDDLYQAGCMGLIKAADAFDYSRGVRFSTYAVPVILGEMRRLFRDGGTVKVSRTLKELSLKVTRERERFAQQTGREPTVGELAELMALDPAEVSEALGASLPPVSLTEADDDGGGQYDIPVVSHEEEISDILSLKSVVSSLEPNDRRLIVLRYFCNKTQTETANALGMTQVQVSRREKKILSALRRELTG</sequence>
<accession>A0A1H0EUM6</accession>
<dbReference type="GO" id="GO:0016987">
    <property type="term" value="F:sigma factor activity"/>
    <property type="evidence" value="ECO:0007669"/>
    <property type="project" value="UniProtKB-KW"/>
</dbReference>
<evidence type="ECO:0000256" key="2">
    <source>
        <dbReference type="ARBA" id="ARBA00023082"/>
    </source>
</evidence>
<dbReference type="NCBIfam" id="TIGR02937">
    <property type="entry name" value="sigma70-ECF"/>
    <property type="match status" value="1"/>
</dbReference>
<keyword evidence="1" id="KW-0805">Transcription regulation</keyword>
<dbReference type="SUPFAM" id="SSF88946">
    <property type="entry name" value="Sigma2 domain of RNA polymerase sigma factors"/>
    <property type="match status" value="1"/>
</dbReference>
<dbReference type="InterPro" id="IPR007624">
    <property type="entry name" value="RNA_pol_sigma70_r3"/>
</dbReference>
<protein>
    <submittedName>
        <fullName evidence="8">RNA polymerase sporulation-specific sigma factor</fullName>
    </submittedName>
</protein>
<dbReference type="InterPro" id="IPR050239">
    <property type="entry name" value="Sigma-70_RNA_pol_init_factors"/>
</dbReference>
<evidence type="ECO:0000313" key="9">
    <source>
        <dbReference type="Proteomes" id="UP000199182"/>
    </source>
</evidence>
<keyword evidence="9" id="KW-1185">Reference proteome</keyword>
<dbReference type="InterPro" id="IPR007627">
    <property type="entry name" value="RNA_pol_sigma70_r2"/>
</dbReference>
<dbReference type="InterPro" id="IPR007630">
    <property type="entry name" value="RNA_pol_sigma70_r4"/>
</dbReference>
<evidence type="ECO:0000256" key="1">
    <source>
        <dbReference type="ARBA" id="ARBA00023015"/>
    </source>
</evidence>
<dbReference type="Proteomes" id="UP000199182">
    <property type="component" value="Unassembled WGS sequence"/>
</dbReference>
<evidence type="ECO:0000259" key="5">
    <source>
        <dbReference type="Pfam" id="PF04539"/>
    </source>
</evidence>
<dbReference type="PANTHER" id="PTHR30603">
    <property type="entry name" value="RNA POLYMERASE SIGMA FACTOR RPO"/>
    <property type="match status" value="1"/>
</dbReference>
<dbReference type="InterPro" id="IPR014284">
    <property type="entry name" value="RNA_pol_sigma-70_dom"/>
</dbReference>
<evidence type="ECO:0000256" key="3">
    <source>
        <dbReference type="ARBA" id="ARBA00023125"/>
    </source>
</evidence>
<dbReference type="Pfam" id="PF04542">
    <property type="entry name" value="Sigma70_r2"/>
    <property type="match status" value="1"/>
</dbReference>
<evidence type="ECO:0000259" key="7">
    <source>
        <dbReference type="Pfam" id="PF04545"/>
    </source>
</evidence>
<dbReference type="STRING" id="258515.SAMN05192585_13613"/>
<gene>
    <name evidence="8" type="ORF">SAMN05192585_13613</name>
</gene>
<keyword evidence="2" id="KW-0731">Sigma factor</keyword>
<feature type="domain" description="RNA polymerase sigma-70 region 2" evidence="6">
    <location>
        <begin position="13"/>
        <end position="78"/>
    </location>
</feature>
<dbReference type="Pfam" id="PF04539">
    <property type="entry name" value="Sigma70_r3"/>
    <property type="match status" value="1"/>
</dbReference>
<dbReference type="RefSeq" id="WP_205408700.1">
    <property type="nucleotide sequence ID" value="NZ_FNID01000036.1"/>
</dbReference>
<dbReference type="Gene3D" id="1.10.10.10">
    <property type="entry name" value="Winged helix-like DNA-binding domain superfamily/Winged helix DNA-binding domain"/>
    <property type="match status" value="2"/>
</dbReference>